<keyword evidence="2" id="KW-1185">Reference proteome</keyword>
<dbReference type="EMBL" id="KL596646">
    <property type="protein sequence ID" value="KER31451.1"/>
    <property type="molecule type" value="Genomic_DNA"/>
</dbReference>
<accession>A0A074ZWD5</accession>
<dbReference type="RefSeq" id="XP_009164837.1">
    <property type="nucleotide sequence ID" value="XM_009166573.1"/>
</dbReference>
<organism evidence="1 2">
    <name type="scientific">Opisthorchis viverrini</name>
    <name type="common">Southeast Asian liver fluke</name>
    <dbReference type="NCBI Taxonomy" id="6198"/>
    <lineage>
        <taxon>Eukaryota</taxon>
        <taxon>Metazoa</taxon>
        <taxon>Spiralia</taxon>
        <taxon>Lophotrochozoa</taxon>
        <taxon>Platyhelminthes</taxon>
        <taxon>Trematoda</taxon>
        <taxon>Digenea</taxon>
        <taxon>Opisthorchiida</taxon>
        <taxon>Opisthorchiata</taxon>
        <taxon>Opisthorchiidae</taxon>
        <taxon>Opisthorchis</taxon>
    </lineage>
</organism>
<dbReference type="CTD" id="20316547"/>
<dbReference type="Proteomes" id="UP000054324">
    <property type="component" value="Unassembled WGS sequence"/>
</dbReference>
<dbReference type="AlphaFoldDB" id="A0A074ZWD5"/>
<sequence length="266" mass="30364">MAYAYQPLEVGTVSYVLHNLRNSATKEYISIDESWTGIYSFKLELVIRQSLRCVLNCAALNAFLEEVVSQPEFLRLAIHRQEPILQITFVRYRLCEPSWSDNSISVQAAEQVRVVLSESNKRSFFKSDDIIRRQPDDPTNQGDQASCIHSCEGCNNSCAEETSRRLSVFQRAKDESPDENFLHLYNLSKRFIIPVPSAILESTLLPLASEAIKATEKLTFIASRSEHTSLKRQMYLLAFHHRRLLCTQRLISVINGHSLDIASLVR</sequence>
<evidence type="ECO:0000313" key="2">
    <source>
        <dbReference type="Proteomes" id="UP000054324"/>
    </source>
</evidence>
<proteinExistence type="predicted"/>
<gene>
    <name evidence="1" type="ORF">T265_02359</name>
</gene>
<protein>
    <submittedName>
        <fullName evidence="1">Uncharacterized protein</fullName>
    </submittedName>
</protein>
<reference evidence="1 2" key="1">
    <citation type="submission" date="2013-11" db="EMBL/GenBank/DDBJ databases">
        <title>Opisthorchis viverrini - life in the bile duct.</title>
        <authorList>
            <person name="Young N.D."/>
            <person name="Nagarajan N."/>
            <person name="Lin S.J."/>
            <person name="Korhonen P.K."/>
            <person name="Jex A.R."/>
            <person name="Hall R.S."/>
            <person name="Safavi-Hemami H."/>
            <person name="Kaewkong W."/>
            <person name="Bertrand D."/>
            <person name="Gao S."/>
            <person name="Seet Q."/>
            <person name="Wongkham S."/>
            <person name="Teh B.T."/>
            <person name="Wongkham C."/>
            <person name="Intapan P.M."/>
            <person name="Maleewong W."/>
            <person name="Yang X."/>
            <person name="Hu M."/>
            <person name="Wang Z."/>
            <person name="Hofmann A."/>
            <person name="Sternberg P.W."/>
            <person name="Tan P."/>
            <person name="Wang J."/>
            <person name="Gasser R.B."/>
        </authorList>
    </citation>
    <scope>NUCLEOTIDE SEQUENCE [LARGE SCALE GENOMIC DNA]</scope>
</reference>
<name>A0A074ZWD5_OPIVI</name>
<dbReference type="GeneID" id="20316547"/>
<evidence type="ECO:0000313" key="1">
    <source>
        <dbReference type="EMBL" id="KER31451.1"/>
    </source>
</evidence>
<dbReference type="KEGG" id="ovi:T265_02359"/>